<dbReference type="EMBL" id="GIBP01005707">
    <property type="protein sequence ID" value="NDV34676.1"/>
    <property type="molecule type" value="Transcribed_RNA"/>
</dbReference>
<dbReference type="InterPro" id="IPR003721">
    <property type="entry name" value="Pantoate_ligase"/>
</dbReference>
<dbReference type="Gene3D" id="3.40.50.620">
    <property type="entry name" value="HUPs"/>
    <property type="match status" value="1"/>
</dbReference>
<sequence>MRVADSIGKLRSWRAQINPKWKVGLVPTMGALHAGHVSLVEAARKECDCVVTSIFVNPKQFGPHEDFHKYPRTLSADVELLGNKVDLVFAPEVSDMYPNEPMVTALVNGMEKTSEGASRPGHFSGVATVVAKLLNIVQPHTAFFGQKDAHQCIVIRNLIRDMNFPVQLEIVPTMREADGLAMSSRNRYLSPEQRKLAPILYQALLTAKNLVEKEQVYSRGPLVDSALRVLEQPGVTVDYISLASLEDGREIDLITNKHPLLLSGAIKIGTTRLIDNLIAQPL</sequence>
<dbReference type="GO" id="GO:0015940">
    <property type="term" value="P:pantothenate biosynthetic process"/>
    <property type="evidence" value="ECO:0007669"/>
    <property type="project" value="UniProtKB-UniPathway"/>
</dbReference>
<evidence type="ECO:0000256" key="2">
    <source>
        <dbReference type="ARBA" id="ARBA00009256"/>
    </source>
</evidence>
<proteinExistence type="inferred from homology"/>
<evidence type="ECO:0000256" key="1">
    <source>
        <dbReference type="ARBA" id="ARBA00004990"/>
    </source>
</evidence>
<accession>A0A6B2LCB7</accession>
<reference evidence="12" key="1">
    <citation type="journal article" date="2020" name="J. Eukaryot. Microbiol.">
        <title>De novo Sequencing, Assembly and Annotation of the Transcriptome for the Free-Living Testate Amoeba Arcella intermedia.</title>
        <authorList>
            <person name="Ribeiro G.M."/>
            <person name="Porfirio-Sousa A.L."/>
            <person name="Maurer-Alcala X.X."/>
            <person name="Katz L.A."/>
            <person name="Lahr D.J.G."/>
        </authorList>
    </citation>
    <scope>NUCLEOTIDE SEQUENCE</scope>
</reference>
<dbReference type="Pfam" id="PF02569">
    <property type="entry name" value="Pantoate_ligase"/>
    <property type="match status" value="1"/>
</dbReference>
<comment type="pathway">
    <text evidence="1">Cofactor biosynthesis; (R)-pantothenate biosynthesis; (R)-pantothenate from (R)-pantoate and beta-alanine: step 1/1.</text>
</comment>
<dbReference type="InterPro" id="IPR042176">
    <property type="entry name" value="Pantoate_ligase_C"/>
</dbReference>
<name>A0A6B2LCB7_9EUKA</name>
<dbReference type="SUPFAM" id="SSF52374">
    <property type="entry name" value="Nucleotidylyl transferase"/>
    <property type="match status" value="1"/>
</dbReference>
<organism evidence="12">
    <name type="scientific">Arcella intermedia</name>
    <dbReference type="NCBI Taxonomy" id="1963864"/>
    <lineage>
        <taxon>Eukaryota</taxon>
        <taxon>Amoebozoa</taxon>
        <taxon>Tubulinea</taxon>
        <taxon>Elardia</taxon>
        <taxon>Arcellinida</taxon>
        <taxon>Sphaerothecina</taxon>
        <taxon>Arcellidae</taxon>
        <taxon>Arcella</taxon>
    </lineage>
</organism>
<keyword evidence="8" id="KW-0067">ATP-binding</keyword>
<evidence type="ECO:0000256" key="8">
    <source>
        <dbReference type="ARBA" id="ARBA00022840"/>
    </source>
</evidence>
<evidence type="ECO:0000256" key="4">
    <source>
        <dbReference type="ARBA" id="ARBA00015647"/>
    </source>
</evidence>
<evidence type="ECO:0000256" key="5">
    <source>
        <dbReference type="ARBA" id="ARBA00022598"/>
    </source>
</evidence>
<comment type="catalytic activity">
    <reaction evidence="11">
        <text>(R)-pantoate + beta-alanine + ATP = (R)-pantothenate + AMP + diphosphate + H(+)</text>
        <dbReference type="Rhea" id="RHEA:10912"/>
        <dbReference type="ChEBI" id="CHEBI:15378"/>
        <dbReference type="ChEBI" id="CHEBI:15980"/>
        <dbReference type="ChEBI" id="CHEBI:29032"/>
        <dbReference type="ChEBI" id="CHEBI:30616"/>
        <dbReference type="ChEBI" id="CHEBI:33019"/>
        <dbReference type="ChEBI" id="CHEBI:57966"/>
        <dbReference type="ChEBI" id="CHEBI:456215"/>
        <dbReference type="EC" id="6.3.2.1"/>
    </reaction>
</comment>
<protein>
    <recommendedName>
        <fullName evidence="4">Pantoate--beta-alanine ligase</fullName>
        <ecNumber evidence="3">6.3.2.1</ecNumber>
    </recommendedName>
    <alternativeName>
        <fullName evidence="10">Pantoate-activating enzyme</fullName>
    </alternativeName>
    <alternativeName>
        <fullName evidence="9">Pantothenate synthetase</fullName>
    </alternativeName>
</protein>
<dbReference type="GO" id="GO:0005524">
    <property type="term" value="F:ATP binding"/>
    <property type="evidence" value="ECO:0007669"/>
    <property type="project" value="UniProtKB-KW"/>
</dbReference>
<dbReference type="FunFam" id="3.40.50.620:FF:000013">
    <property type="entry name" value="Pantothenate synthetase"/>
    <property type="match status" value="1"/>
</dbReference>
<dbReference type="InterPro" id="IPR014729">
    <property type="entry name" value="Rossmann-like_a/b/a_fold"/>
</dbReference>
<dbReference type="CDD" id="cd00560">
    <property type="entry name" value="PanC"/>
    <property type="match status" value="1"/>
</dbReference>
<evidence type="ECO:0000256" key="6">
    <source>
        <dbReference type="ARBA" id="ARBA00022655"/>
    </source>
</evidence>
<evidence type="ECO:0000256" key="7">
    <source>
        <dbReference type="ARBA" id="ARBA00022741"/>
    </source>
</evidence>
<dbReference type="PANTHER" id="PTHR21299:SF1">
    <property type="entry name" value="PANTOATE--BETA-ALANINE LIGASE"/>
    <property type="match status" value="1"/>
</dbReference>
<dbReference type="GO" id="GO:0004592">
    <property type="term" value="F:pantoate-beta-alanine ligase activity"/>
    <property type="evidence" value="ECO:0007669"/>
    <property type="project" value="UniProtKB-EC"/>
</dbReference>
<keyword evidence="6" id="KW-0566">Pantothenate biosynthesis</keyword>
<dbReference type="HAMAP" id="MF_00158">
    <property type="entry name" value="PanC"/>
    <property type="match status" value="1"/>
</dbReference>
<evidence type="ECO:0000256" key="3">
    <source>
        <dbReference type="ARBA" id="ARBA00012219"/>
    </source>
</evidence>
<dbReference type="EC" id="6.3.2.1" evidence="3"/>
<evidence type="ECO:0000256" key="11">
    <source>
        <dbReference type="ARBA" id="ARBA00048258"/>
    </source>
</evidence>
<dbReference type="AlphaFoldDB" id="A0A6B2LCB7"/>
<evidence type="ECO:0000256" key="9">
    <source>
        <dbReference type="ARBA" id="ARBA00029902"/>
    </source>
</evidence>
<keyword evidence="7" id="KW-0547">Nucleotide-binding</keyword>
<dbReference type="PANTHER" id="PTHR21299">
    <property type="entry name" value="CYTIDYLATE KINASE/PANTOATE-BETA-ALANINE LIGASE"/>
    <property type="match status" value="1"/>
</dbReference>
<dbReference type="UniPathway" id="UPA00028">
    <property type="reaction ID" value="UER00005"/>
</dbReference>
<dbReference type="Gene3D" id="3.30.1300.10">
    <property type="entry name" value="Pantoate-beta-alanine ligase, C-terminal domain"/>
    <property type="match status" value="1"/>
</dbReference>
<keyword evidence="5" id="KW-0436">Ligase</keyword>
<evidence type="ECO:0000313" key="12">
    <source>
        <dbReference type="EMBL" id="NDV34676.1"/>
    </source>
</evidence>
<dbReference type="NCBIfam" id="TIGR00018">
    <property type="entry name" value="panC"/>
    <property type="match status" value="1"/>
</dbReference>
<evidence type="ECO:0000256" key="10">
    <source>
        <dbReference type="ARBA" id="ARBA00032806"/>
    </source>
</evidence>
<comment type="similarity">
    <text evidence="2">Belongs to the pantothenate synthetase family.</text>
</comment>